<dbReference type="Gene3D" id="1.10.3290.10">
    <property type="entry name" value="Fido-like domain"/>
    <property type="match status" value="1"/>
</dbReference>
<accession>A0A2M7BGK3</accession>
<dbReference type="Proteomes" id="UP000230399">
    <property type="component" value="Unassembled WGS sequence"/>
</dbReference>
<feature type="domain" description="Fido" evidence="3">
    <location>
        <begin position="136"/>
        <end position="284"/>
    </location>
</feature>
<feature type="binding site" evidence="2">
    <location>
        <begin position="262"/>
        <end position="263"/>
    </location>
    <ligand>
        <name>ATP</name>
        <dbReference type="ChEBI" id="CHEBI:30616"/>
    </ligand>
</feature>
<dbReference type="PANTHER" id="PTHR13504:SF38">
    <property type="entry name" value="FIDO DOMAIN-CONTAINING PROTEIN"/>
    <property type="match status" value="1"/>
</dbReference>
<dbReference type="SUPFAM" id="SSF140931">
    <property type="entry name" value="Fic-like"/>
    <property type="match status" value="1"/>
</dbReference>
<organism evidence="4 5">
    <name type="scientific">Candidatus Shapirobacteria bacterium CG03_land_8_20_14_0_80_40_19</name>
    <dbReference type="NCBI Taxonomy" id="1974880"/>
    <lineage>
        <taxon>Bacteria</taxon>
        <taxon>Candidatus Shapironibacteriota</taxon>
    </lineage>
</organism>
<dbReference type="AlphaFoldDB" id="A0A2M7BGK3"/>
<dbReference type="InterPro" id="IPR036597">
    <property type="entry name" value="Fido-like_dom_sf"/>
</dbReference>
<evidence type="ECO:0000259" key="3">
    <source>
        <dbReference type="PROSITE" id="PS51459"/>
    </source>
</evidence>
<dbReference type="InterPro" id="IPR040198">
    <property type="entry name" value="Fido_containing"/>
</dbReference>
<dbReference type="PANTHER" id="PTHR13504">
    <property type="entry name" value="FIDO DOMAIN-CONTAINING PROTEIN DDB_G0283145"/>
    <property type="match status" value="1"/>
</dbReference>
<reference evidence="5" key="1">
    <citation type="submission" date="2017-09" db="EMBL/GenBank/DDBJ databases">
        <title>Depth-based differentiation of microbial function through sediment-hosted aquifers and enrichment of novel symbionts in the deep terrestrial subsurface.</title>
        <authorList>
            <person name="Probst A.J."/>
            <person name="Ladd B."/>
            <person name="Jarett J.K."/>
            <person name="Geller-Mcgrath D.E."/>
            <person name="Sieber C.M.K."/>
            <person name="Emerson J.B."/>
            <person name="Anantharaman K."/>
            <person name="Thomas B.C."/>
            <person name="Malmstrom R."/>
            <person name="Stieglmeier M."/>
            <person name="Klingl A."/>
            <person name="Woyke T."/>
            <person name="Ryan C.M."/>
            <person name="Banfield J.F."/>
        </authorList>
    </citation>
    <scope>NUCLEOTIDE SEQUENCE [LARGE SCALE GENOMIC DNA]</scope>
</reference>
<dbReference type="Pfam" id="PF02661">
    <property type="entry name" value="Fic"/>
    <property type="match status" value="1"/>
</dbReference>
<name>A0A2M7BGK3_9BACT</name>
<evidence type="ECO:0000256" key="2">
    <source>
        <dbReference type="PIRSR" id="PIRSR640198-2"/>
    </source>
</evidence>
<feature type="active site" evidence="1">
    <location>
        <position position="220"/>
    </location>
</feature>
<sequence>MITPITKNPFKTSFLSAFVITPGILPFNDQEIVRYDHELSRFEQIFLNPDIEKSLISKNELLASYSISKAELSSLTLKEAQDVYNLVLANSDYDFVSIKLKNGKKLTQKDYDKLEYFNIAKTFRNLNQNPFTFEDLSPQLILTLHQNLTQGLDIFEKYLTEFTVYKSGSWRDNDNIRVGKYIPAHYKEIEVAVQELINWLKTNKTITAVAIFHTALYGLHPFNNGNKRVCRMLEHILLRQLGINQKNLYSTSYYYHKQKPRYYKYLLYSLERKNLNHFVSFAQEAIMLSMISVVKTSLEAKRNEFLNSQTADPTTRIILKPLIKRKELQFKHLFKNVDKKMARQTFVTNLQKAAEKQIITRKDQGRSTYYSLNSPFPEEETISSWLLFIKKKLHYIPDELLLA</sequence>
<evidence type="ECO:0000313" key="4">
    <source>
        <dbReference type="EMBL" id="PIV02255.1"/>
    </source>
</evidence>
<keyword evidence="2" id="KW-0547">Nucleotide-binding</keyword>
<proteinExistence type="predicted"/>
<dbReference type="InterPro" id="IPR003812">
    <property type="entry name" value="Fido"/>
</dbReference>
<evidence type="ECO:0000256" key="1">
    <source>
        <dbReference type="PIRSR" id="PIRSR640198-1"/>
    </source>
</evidence>
<protein>
    <recommendedName>
        <fullName evidence="3">Fido domain-containing protein</fullName>
    </recommendedName>
</protein>
<keyword evidence="2" id="KW-0067">ATP-binding</keyword>
<comment type="caution">
    <text evidence="4">The sequence shown here is derived from an EMBL/GenBank/DDBJ whole genome shotgun (WGS) entry which is preliminary data.</text>
</comment>
<gene>
    <name evidence="4" type="ORF">COS55_00040</name>
</gene>
<dbReference type="GO" id="GO:0005524">
    <property type="term" value="F:ATP binding"/>
    <property type="evidence" value="ECO:0007669"/>
    <property type="project" value="UniProtKB-KW"/>
</dbReference>
<dbReference type="EMBL" id="PEVD01000001">
    <property type="protein sequence ID" value="PIV02255.1"/>
    <property type="molecule type" value="Genomic_DNA"/>
</dbReference>
<dbReference type="PROSITE" id="PS51459">
    <property type="entry name" value="FIDO"/>
    <property type="match status" value="1"/>
</dbReference>
<evidence type="ECO:0000313" key="5">
    <source>
        <dbReference type="Proteomes" id="UP000230399"/>
    </source>
</evidence>